<evidence type="ECO:0000313" key="6">
    <source>
        <dbReference type="EMBL" id="CAG9766610.1"/>
    </source>
</evidence>
<dbReference type="Proteomes" id="UP001152799">
    <property type="component" value="Chromosome 3"/>
</dbReference>
<dbReference type="InterPro" id="IPR056334">
    <property type="entry name" value="BBS7_GAE_dom"/>
</dbReference>
<feature type="coiled-coil region" evidence="1">
    <location>
        <begin position="336"/>
        <end position="370"/>
    </location>
</feature>
<accession>A0A9N9MPT2</accession>
<dbReference type="GO" id="GO:0043005">
    <property type="term" value="C:neuron projection"/>
    <property type="evidence" value="ECO:0007669"/>
    <property type="project" value="TreeGrafter"/>
</dbReference>
<dbReference type="AlphaFoldDB" id="A0A9N9MPT2"/>
<dbReference type="EMBL" id="OU892279">
    <property type="protein sequence ID" value="CAG9766610.1"/>
    <property type="molecule type" value="Genomic_DNA"/>
</dbReference>
<name>A0A9N9MPT2_9CUCU</name>
<organism evidence="6 7">
    <name type="scientific">Ceutorhynchus assimilis</name>
    <name type="common">cabbage seed weevil</name>
    <dbReference type="NCBI Taxonomy" id="467358"/>
    <lineage>
        <taxon>Eukaryota</taxon>
        <taxon>Metazoa</taxon>
        <taxon>Ecdysozoa</taxon>
        <taxon>Arthropoda</taxon>
        <taxon>Hexapoda</taxon>
        <taxon>Insecta</taxon>
        <taxon>Pterygota</taxon>
        <taxon>Neoptera</taxon>
        <taxon>Endopterygota</taxon>
        <taxon>Coleoptera</taxon>
        <taxon>Polyphaga</taxon>
        <taxon>Cucujiformia</taxon>
        <taxon>Curculionidae</taxon>
        <taxon>Ceutorhynchinae</taxon>
        <taxon>Ceutorhynchus</taxon>
    </lineage>
</organism>
<dbReference type="PANTHER" id="PTHR16074">
    <property type="entry name" value="BARDET-BIEDL SYNDROME 7 PROTEIN"/>
    <property type="match status" value="1"/>
</dbReference>
<dbReference type="Pfam" id="PF23360">
    <property type="entry name" value="BBS7_GAE"/>
    <property type="match status" value="1"/>
</dbReference>
<dbReference type="InterPro" id="IPR056335">
    <property type="entry name" value="BBS7_hairpin"/>
</dbReference>
<dbReference type="GO" id="GO:0005930">
    <property type="term" value="C:axoneme"/>
    <property type="evidence" value="ECO:0007669"/>
    <property type="project" value="TreeGrafter"/>
</dbReference>
<sequence length="724" mass="81668">MELQLSRVDYTVVGVANKNCVRLLTGSTPKEPQKVAIADSEGILQVFSVKKDDIQIHFKTLPGPKISSLKISGTTGSSHDKVFIAAGNEVKGYTKKGKLFLVFDSGMTENIHSMCVLGNELFLCGKHVYNHFRDCKDVGSYLCGDIIVDVIAFYMVKTRRLTSLIACEGRMIRVLEHARVTASMEVESSPTVLHVYEDDDSKTVLFGTIDGKIGILDVEGLQGFRRWLISNEKNVGPILCIDSYDMTGNGAKNLILGRQDGNIEIYYVNVHDNMDSTCLIFVESCNESIVSLQCGIVAGQGYDEVLAVTYSGRVFGLTTQVTDANFDGSTGSYVFSNDTSMKISKLKADVEELQTKINKERERYQNSTLSNSFMDLSAISLIPVNYTLILDRKTATYVLILEVPTPIDNILIECNLKVKLLDVEKNTAVISYSETEQSGKNSQLLATYRCQVNTNCIELKIQTTEGEKGILQAYVSPVLQPKCSRILQFDLKALSLHYRVNEYDDTNRPYSDLKLTGTFSLAEIHNWIGQCLPEVPEKPQINDGQLFFQSSLVDTVLICAYKKGEAEFKSDNITTLCILKEILSIEATKKKTKIDISLNLNDDCIDHVLKIIEPKLFEHQTCLRDRELNQALNELDIAEEENVKYLSERYRALLLKNKELEEHFRKYPDYLERIYSSIIDLYISYNKLKGIQAGRHKINQIRINLENNYSYHNIISIFKPEIID</sequence>
<gene>
    <name evidence="6" type="ORF">CEUTPL_LOCUS7189</name>
</gene>
<feature type="domain" description="BBS7 helical hairpin" evidence="2">
    <location>
        <begin position="602"/>
        <end position="718"/>
    </location>
</feature>
<dbReference type="InterPro" id="IPR036322">
    <property type="entry name" value="WD40_repeat_dom_sf"/>
</dbReference>
<proteinExistence type="predicted"/>
<dbReference type="InterPro" id="IPR056332">
    <property type="entry name" value="Beta-prop_BBS7"/>
</dbReference>
<dbReference type="GO" id="GO:0016020">
    <property type="term" value="C:membrane"/>
    <property type="evidence" value="ECO:0007669"/>
    <property type="project" value="TreeGrafter"/>
</dbReference>
<dbReference type="GO" id="GO:0036064">
    <property type="term" value="C:ciliary basal body"/>
    <property type="evidence" value="ECO:0007669"/>
    <property type="project" value="TreeGrafter"/>
</dbReference>
<evidence type="ECO:0000259" key="4">
    <source>
        <dbReference type="Pfam" id="PF23361"/>
    </source>
</evidence>
<evidence type="ECO:0008006" key="8">
    <source>
        <dbReference type="Google" id="ProtNLM"/>
    </source>
</evidence>
<dbReference type="GO" id="GO:0060271">
    <property type="term" value="P:cilium assembly"/>
    <property type="evidence" value="ECO:0007669"/>
    <property type="project" value="TreeGrafter"/>
</dbReference>
<evidence type="ECO:0000259" key="5">
    <source>
        <dbReference type="Pfam" id="PF23743"/>
    </source>
</evidence>
<dbReference type="Pfam" id="PF23361">
    <property type="entry name" value="BBS7_pf"/>
    <property type="match status" value="1"/>
</dbReference>
<dbReference type="SUPFAM" id="SSF50978">
    <property type="entry name" value="WD40 repeat-like"/>
    <property type="match status" value="1"/>
</dbReference>
<dbReference type="OrthoDB" id="414590at2759"/>
<protein>
    <recommendedName>
        <fullName evidence="8">Bardet-Biedl syndrome 7 protein homolog</fullName>
    </recommendedName>
</protein>
<reference evidence="6" key="1">
    <citation type="submission" date="2022-01" db="EMBL/GenBank/DDBJ databases">
        <authorList>
            <person name="King R."/>
        </authorList>
    </citation>
    <scope>NUCLEOTIDE SEQUENCE</scope>
</reference>
<dbReference type="GO" id="GO:0008104">
    <property type="term" value="P:intracellular protein localization"/>
    <property type="evidence" value="ECO:0007669"/>
    <property type="project" value="TreeGrafter"/>
</dbReference>
<feature type="domain" description="BBS7 platform" evidence="4">
    <location>
        <begin position="497"/>
        <end position="599"/>
    </location>
</feature>
<dbReference type="InterPro" id="IPR056333">
    <property type="entry name" value="BBS7_pf_dom"/>
</dbReference>
<dbReference type="GO" id="GO:0034464">
    <property type="term" value="C:BBSome"/>
    <property type="evidence" value="ECO:0007669"/>
    <property type="project" value="TreeGrafter"/>
</dbReference>
<keyword evidence="7" id="KW-1185">Reference proteome</keyword>
<dbReference type="Pfam" id="PF23349">
    <property type="entry name" value="BBS7_hp"/>
    <property type="match status" value="1"/>
</dbReference>
<evidence type="ECO:0000259" key="3">
    <source>
        <dbReference type="Pfam" id="PF23360"/>
    </source>
</evidence>
<feature type="domain" description="BBS7 GAE" evidence="3">
    <location>
        <begin position="382"/>
        <end position="489"/>
    </location>
</feature>
<dbReference type="PANTHER" id="PTHR16074:SF4">
    <property type="entry name" value="BARDET-BIEDL SYNDROME 7 PROTEIN"/>
    <property type="match status" value="1"/>
</dbReference>
<evidence type="ECO:0000259" key="2">
    <source>
        <dbReference type="Pfam" id="PF23349"/>
    </source>
</evidence>
<evidence type="ECO:0000313" key="7">
    <source>
        <dbReference type="Proteomes" id="UP001152799"/>
    </source>
</evidence>
<dbReference type="Pfam" id="PF23743">
    <property type="entry name" value="Beta-prop_BBS7"/>
    <property type="match status" value="1"/>
</dbReference>
<evidence type="ECO:0000256" key="1">
    <source>
        <dbReference type="SAM" id="Coils"/>
    </source>
</evidence>
<feature type="domain" description="BBS7 beta-propeller" evidence="5">
    <location>
        <begin position="22"/>
        <end position="319"/>
    </location>
</feature>
<keyword evidence="1" id="KW-0175">Coiled coil</keyword>